<evidence type="ECO:0000313" key="3">
    <source>
        <dbReference type="Proteomes" id="UP000485058"/>
    </source>
</evidence>
<sequence>MSIRYGAHLVAVQPALHLVAYAGHSSVVVACSRTQRVLRTMCAGTSRVTALAFAPWPLFSGTQLVAGHEDGSLRCWDSTSGACLRSHRKKAYEVSALAMLHRLPGQVVVGDVKGGLLLWHFTNGSKPTALDLRLPSKIWELSSPLATSTLALPDQQLRGSCRPPRLAATVYVTAPSGAVSWLGSRAAVSQL</sequence>
<accession>A0A699YG12</accession>
<dbReference type="GO" id="GO:0005634">
    <property type="term" value="C:nucleus"/>
    <property type="evidence" value="ECO:0007669"/>
    <property type="project" value="TreeGrafter"/>
</dbReference>
<dbReference type="Gene3D" id="2.130.10.10">
    <property type="entry name" value="YVTN repeat-like/Quinoprotein amine dehydrogenase"/>
    <property type="match status" value="1"/>
</dbReference>
<dbReference type="GO" id="GO:0000387">
    <property type="term" value="P:spliceosomal snRNP assembly"/>
    <property type="evidence" value="ECO:0007669"/>
    <property type="project" value="TreeGrafter"/>
</dbReference>
<dbReference type="SMART" id="SM00320">
    <property type="entry name" value="WD40"/>
    <property type="match status" value="2"/>
</dbReference>
<gene>
    <name evidence="2" type="ORF">HaLaN_01496</name>
</gene>
<feature type="repeat" description="WD" evidence="1">
    <location>
        <begin position="41"/>
        <end position="86"/>
    </location>
</feature>
<dbReference type="InterPro" id="IPR015943">
    <property type="entry name" value="WD40/YVTN_repeat-like_dom_sf"/>
</dbReference>
<protein>
    <submittedName>
        <fullName evidence="2">WD_REPEATS_REGION domain-containing protein</fullName>
    </submittedName>
</protein>
<name>A0A699YG12_HAELA</name>
<organism evidence="2 3">
    <name type="scientific">Haematococcus lacustris</name>
    <name type="common">Green alga</name>
    <name type="synonym">Haematococcus pluvialis</name>
    <dbReference type="NCBI Taxonomy" id="44745"/>
    <lineage>
        <taxon>Eukaryota</taxon>
        <taxon>Viridiplantae</taxon>
        <taxon>Chlorophyta</taxon>
        <taxon>core chlorophytes</taxon>
        <taxon>Chlorophyceae</taxon>
        <taxon>CS clade</taxon>
        <taxon>Chlamydomonadales</taxon>
        <taxon>Haematococcaceae</taxon>
        <taxon>Haematococcus</taxon>
    </lineage>
</organism>
<dbReference type="PROSITE" id="PS50082">
    <property type="entry name" value="WD_REPEATS_2"/>
    <property type="match status" value="1"/>
</dbReference>
<dbReference type="Proteomes" id="UP000485058">
    <property type="component" value="Unassembled WGS sequence"/>
</dbReference>
<reference evidence="2 3" key="1">
    <citation type="submission" date="2020-02" db="EMBL/GenBank/DDBJ databases">
        <title>Draft genome sequence of Haematococcus lacustris strain NIES-144.</title>
        <authorList>
            <person name="Morimoto D."/>
            <person name="Nakagawa S."/>
            <person name="Yoshida T."/>
            <person name="Sawayama S."/>
        </authorList>
    </citation>
    <scope>NUCLEOTIDE SEQUENCE [LARGE SCALE GENOMIC DNA]</scope>
    <source>
        <strain evidence="2 3">NIES-144</strain>
    </source>
</reference>
<evidence type="ECO:0000256" key="1">
    <source>
        <dbReference type="PROSITE-ProRule" id="PRU00221"/>
    </source>
</evidence>
<evidence type="ECO:0000313" key="2">
    <source>
        <dbReference type="EMBL" id="GFH06798.1"/>
    </source>
</evidence>
<dbReference type="PANTHER" id="PTHR46362">
    <property type="entry name" value="GEM-ASSOCIATED PROTEIN 5"/>
    <property type="match status" value="1"/>
</dbReference>
<dbReference type="PROSITE" id="PS51257">
    <property type="entry name" value="PROKAR_LIPOPROTEIN"/>
    <property type="match status" value="1"/>
</dbReference>
<comment type="caution">
    <text evidence="2">The sequence shown here is derived from an EMBL/GenBank/DDBJ whole genome shotgun (WGS) entry which is preliminary data.</text>
</comment>
<proteinExistence type="predicted"/>
<dbReference type="GO" id="GO:0032797">
    <property type="term" value="C:SMN complex"/>
    <property type="evidence" value="ECO:0007669"/>
    <property type="project" value="TreeGrafter"/>
</dbReference>
<dbReference type="SUPFAM" id="SSF50998">
    <property type="entry name" value="Quinoprotein alcohol dehydrogenase-like"/>
    <property type="match status" value="1"/>
</dbReference>
<dbReference type="PANTHER" id="PTHR46362:SF1">
    <property type="entry name" value="GEM-ASSOCIATED PROTEIN 5"/>
    <property type="match status" value="1"/>
</dbReference>
<keyword evidence="3" id="KW-1185">Reference proteome</keyword>
<dbReference type="InterPro" id="IPR052640">
    <property type="entry name" value="Gemin-5"/>
</dbReference>
<dbReference type="EMBL" id="BLLF01000057">
    <property type="protein sequence ID" value="GFH06798.1"/>
    <property type="molecule type" value="Genomic_DNA"/>
</dbReference>
<dbReference type="AlphaFoldDB" id="A0A699YG12"/>
<dbReference type="InterPro" id="IPR011047">
    <property type="entry name" value="Quinoprotein_ADH-like_sf"/>
</dbReference>
<keyword evidence="1" id="KW-0853">WD repeat</keyword>
<dbReference type="GO" id="GO:0003730">
    <property type="term" value="F:mRNA 3'-UTR binding"/>
    <property type="evidence" value="ECO:0007669"/>
    <property type="project" value="TreeGrafter"/>
</dbReference>
<dbReference type="InterPro" id="IPR001680">
    <property type="entry name" value="WD40_rpt"/>
</dbReference>